<evidence type="ECO:0000256" key="2">
    <source>
        <dbReference type="ARBA" id="ARBA00022840"/>
    </source>
</evidence>
<proteinExistence type="predicted"/>
<organism evidence="5">
    <name type="scientific">marine sediment metagenome</name>
    <dbReference type="NCBI Taxonomy" id="412755"/>
    <lineage>
        <taxon>unclassified sequences</taxon>
        <taxon>metagenomes</taxon>
        <taxon>ecological metagenomes</taxon>
    </lineage>
</organism>
<feature type="domain" description="Sigma-54 factor interaction" evidence="4">
    <location>
        <begin position="98"/>
        <end position="256"/>
    </location>
</feature>
<dbReference type="PROSITE" id="PS00675">
    <property type="entry name" value="SIGMA54_INTERACT_1"/>
    <property type="match status" value="1"/>
</dbReference>
<dbReference type="InterPro" id="IPR002078">
    <property type="entry name" value="Sigma_54_int"/>
</dbReference>
<evidence type="ECO:0000256" key="1">
    <source>
        <dbReference type="ARBA" id="ARBA00022741"/>
    </source>
</evidence>
<dbReference type="Gene3D" id="3.40.50.300">
    <property type="entry name" value="P-loop containing nucleotide triphosphate hydrolases"/>
    <property type="match status" value="1"/>
</dbReference>
<sequence>TGYKRDEVIGKFCKNVMRSERCVKDCPIVRVLEDGENIHDVDNTIINRNGKDIPIKMNAAVFRNSKTDPIGGVVSFRDMSFLEDVQNSLIKQSHFHGIIGQSKVMREIYTLIREIADTNSNVMLGGESGTGKELVANAIQAESSRADKPYIKVNCSVFPSQLLSSELFGHVRGAFTDAKSNRIGRFEMADGGTIFLDEIAEIPLQMQLQLLRVLQEGTFERVGESVTRQVDVRVIAATNIDIEKAIREGRFRDDLY</sequence>
<dbReference type="CDD" id="cd00130">
    <property type="entry name" value="PAS"/>
    <property type="match status" value="1"/>
</dbReference>
<keyword evidence="1" id="KW-0547">Nucleotide-binding</keyword>
<dbReference type="Pfam" id="PF00158">
    <property type="entry name" value="Sigma54_activat"/>
    <property type="match status" value="1"/>
</dbReference>
<dbReference type="InterPro" id="IPR035965">
    <property type="entry name" value="PAS-like_dom_sf"/>
</dbReference>
<dbReference type="InterPro" id="IPR027417">
    <property type="entry name" value="P-loop_NTPase"/>
</dbReference>
<keyword evidence="3" id="KW-0238">DNA-binding</keyword>
<dbReference type="EMBL" id="BARS01037385">
    <property type="protein sequence ID" value="GAG25676.1"/>
    <property type="molecule type" value="Genomic_DNA"/>
</dbReference>
<dbReference type="PROSITE" id="PS50045">
    <property type="entry name" value="SIGMA54_INTERACT_4"/>
    <property type="match status" value="1"/>
</dbReference>
<dbReference type="SMART" id="SM00382">
    <property type="entry name" value="AAA"/>
    <property type="match status" value="1"/>
</dbReference>
<dbReference type="SUPFAM" id="SSF55785">
    <property type="entry name" value="PYP-like sensor domain (PAS domain)"/>
    <property type="match status" value="1"/>
</dbReference>
<dbReference type="GO" id="GO:0003677">
    <property type="term" value="F:DNA binding"/>
    <property type="evidence" value="ECO:0007669"/>
    <property type="project" value="UniProtKB-KW"/>
</dbReference>
<dbReference type="InterPro" id="IPR025662">
    <property type="entry name" value="Sigma_54_int_dom_ATP-bd_1"/>
</dbReference>
<dbReference type="PANTHER" id="PTHR32071:SF117">
    <property type="entry name" value="PTS-DEPENDENT DIHYDROXYACETONE KINASE OPERON REGULATORY PROTEIN-RELATED"/>
    <property type="match status" value="1"/>
</dbReference>
<dbReference type="PROSITE" id="PS00676">
    <property type="entry name" value="SIGMA54_INTERACT_2"/>
    <property type="match status" value="1"/>
</dbReference>
<dbReference type="Gene3D" id="3.30.450.20">
    <property type="entry name" value="PAS domain"/>
    <property type="match status" value="1"/>
</dbReference>
<dbReference type="AlphaFoldDB" id="X0XL24"/>
<comment type="caution">
    <text evidence="5">The sequence shown here is derived from an EMBL/GenBank/DDBJ whole genome shotgun (WGS) entry which is preliminary data.</text>
</comment>
<dbReference type="CDD" id="cd00009">
    <property type="entry name" value="AAA"/>
    <property type="match status" value="1"/>
</dbReference>
<gene>
    <name evidence="5" type="ORF">S01H1_57336</name>
</gene>
<protein>
    <recommendedName>
        <fullName evidence="4">Sigma-54 factor interaction domain-containing protein</fullName>
    </recommendedName>
</protein>
<accession>X0XL24</accession>
<reference evidence="5" key="1">
    <citation type="journal article" date="2014" name="Front. Microbiol.">
        <title>High frequency of phylogenetically diverse reductive dehalogenase-homologous genes in deep subseafloor sedimentary metagenomes.</title>
        <authorList>
            <person name="Kawai M."/>
            <person name="Futagami T."/>
            <person name="Toyoda A."/>
            <person name="Takaki Y."/>
            <person name="Nishi S."/>
            <person name="Hori S."/>
            <person name="Arai W."/>
            <person name="Tsubouchi T."/>
            <person name="Morono Y."/>
            <person name="Uchiyama I."/>
            <person name="Ito T."/>
            <person name="Fujiyama A."/>
            <person name="Inagaki F."/>
            <person name="Takami H."/>
        </authorList>
    </citation>
    <scope>NUCLEOTIDE SEQUENCE</scope>
    <source>
        <strain evidence="5">Expedition CK06-06</strain>
    </source>
</reference>
<evidence type="ECO:0000256" key="3">
    <source>
        <dbReference type="ARBA" id="ARBA00023125"/>
    </source>
</evidence>
<dbReference type="GO" id="GO:0006355">
    <property type="term" value="P:regulation of DNA-templated transcription"/>
    <property type="evidence" value="ECO:0007669"/>
    <property type="project" value="InterPro"/>
</dbReference>
<dbReference type="PANTHER" id="PTHR32071">
    <property type="entry name" value="TRANSCRIPTIONAL REGULATORY PROTEIN"/>
    <property type="match status" value="1"/>
</dbReference>
<dbReference type="GO" id="GO:0005524">
    <property type="term" value="F:ATP binding"/>
    <property type="evidence" value="ECO:0007669"/>
    <property type="project" value="UniProtKB-KW"/>
</dbReference>
<dbReference type="Pfam" id="PF13426">
    <property type="entry name" value="PAS_9"/>
    <property type="match status" value="1"/>
</dbReference>
<evidence type="ECO:0000259" key="4">
    <source>
        <dbReference type="PROSITE" id="PS50045"/>
    </source>
</evidence>
<feature type="non-terminal residue" evidence="5">
    <location>
        <position position="1"/>
    </location>
</feature>
<dbReference type="InterPro" id="IPR000014">
    <property type="entry name" value="PAS"/>
</dbReference>
<dbReference type="InterPro" id="IPR025943">
    <property type="entry name" value="Sigma_54_int_dom_ATP-bd_2"/>
</dbReference>
<evidence type="ECO:0000313" key="5">
    <source>
        <dbReference type="EMBL" id="GAG25676.1"/>
    </source>
</evidence>
<dbReference type="InterPro" id="IPR003593">
    <property type="entry name" value="AAA+_ATPase"/>
</dbReference>
<name>X0XL24_9ZZZZ</name>
<keyword evidence="2" id="KW-0067">ATP-binding</keyword>
<dbReference type="FunFam" id="3.40.50.300:FF:000006">
    <property type="entry name" value="DNA-binding transcriptional regulator NtrC"/>
    <property type="match status" value="1"/>
</dbReference>
<dbReference type="SUPFAM" id="SSF52540">
    <property type="entry name" value="P-loop containing nucleoside triphosphate hydrolases"/>
    <property type="match status" value="1"/>
</dbReference>
<feature type="non-terminal residue" evidence="5">
    <location>
        <position position="256"/>
    </location>
</feature>